<proteinExistence type="predicted"/>
<gene>
    <name evidence="1" type="ORF">LACBIDRAFT_305574</name>
</gene>
<dbReference type="RefSeq" id="XP_001874670.1">
    <property type="nucleotide sequence ID" value="XM_001874635.1"/>
</dbReference>
<dbReference type="EMBL" id="DS547092">
    <property type="protein sequence ID" value="EDR14111.1"/>
    <property type="molecule type" value="Genomic_DNA"/>
</dbReference>
<reference evidence="1 2" key="1">
    <citation type="journal article" date="2008" name="Nature">
        <title>The genome of Laccaria bicolor provides insights into mycorrhizal symbiosis.</title>
        <authorList>
            <person name="Martin F."/>
            <person name="Aerts A."/>
            <person name="Ahren D."/>
            <person name="Brun A."/>
            <person name="Danchin E.G.J."/>
            <person name="Duchaussoy F."/>
            <person name="Gibon J."/>
            <person name="Kohler A."/>
            <person name="Lindquist E."/>
            <person name="Pereda V."/>
            <person name="Salamov A."/>
            <person name="Shapiro H.J."/>
            <person name="Wuyts J."/>
            <person name="Blaudez D."/>
            <person name="Buee M."/>
            <person name="Brokstein P."/>
            <person name="Canbaeck B."/>
            <person name="Cohen D."/>
            <person name="Courty P.E."/>
            <person name="Coutinho P.M."/>
            <person name="Delaruelle C."/>
            <person name="Detter J.C."/>
            <person name="Deveau A."/>
            <person name="DiFazio S."/>
            <person name="Duplessis S."/>
            <person name="Fraissinet-Tachet L."/>
            <person name="Lucic E."/>
            <person name="Frey-Klett P."/>
            <person name="Fourrey C."/>
            <person name="Feussner I."/>
            <person name="Gay G."/>
            <person name="Grimwood J."/>
            <person name="Hoegger P.J."/>
            <person name="Jain P."/>
            <person name="Kilaru S."/>
            <person name="Labbe J."/>
            <person name="Lin Y.C."/>
            <person name="Legue V."/>
            <person name="Le Tacon F."/>
            <person name="Marmeisse R."/>
            <person name="Melayah D."/>
            <person name="Montanini B."/>
            <person name="Muratet M."/>
            <person name="Nehls U."/>
            <person name="Niculita-Hirzel H."/>
            <person name="Oudot-Le Secq M.P."/>
            <person name="Peter M."/>
            <person name="Quesneville H."/>
            <person name="Rajashekar B."/>
            <person name="Reich M."/>
            <person name="Rouhier N."/>
            <person name="Schmutz J."/>
            <person name="Yin T."/>
            <person name="Chalot M."/>
            <person name="Henrissat B."/>
            <person name="Kuees U."/>
            <person name="Lucas S."/>
            <person name="Van de Peer Y."/>
            <person name="Podila G.K."/>
            <person name="Polle A."/>
            <person name="Pukkila P.J."/>
            <person name="Richardson P.M."/>
            <person name="Rouze P."/>
            <person name="Sanders I.R."/>
            <person name="Stajich J.E."/>
            <person name="Tunlid A."/>
            <person name="Tuskan G."/>
            <person name="Grigoriev I.V."/>
        </authorList>
    </citation>
    <scope>NUCLEOTIDE SEQUENCE [LARGE SCALE GENOMIC DNA]</scope>
    <source>
        <strain evidence="2">S238N-H82 / ATCC MYA-4686</strain>
    </source>
</reference>
<evidence type="ECO:0000313" key="2">
    <source>
        <dbReference type="Proteomes" id="UP000001194"/>
    </source>
</evidence>
<sequence>MRNSAGRAGALAHSLSLSHVAICQVPVKITWDSRDDGASVHMHFVDSGRMDFKLISTISRGGGAKLCYL</sequence>
<dbReference type="Proteomes" id="UP000001194">
    <property type="component" value="Unassembled WGS sequence"/>
</dbReference>
<dbReference type="OrthoDB" id="10488633at2759"/>
<evidence type="ECO:0000313" key="1">
    <source>
        <dbReference type="EMBL" id="EDR14111.1"/>
    </source>
</evidence>
<keyword evidence="2" id="KW-1185">Reference proteome</keyword>
<organism evidence="2">
    <name type="scientific">Laccaria bicolor (strain S238N-H82 / ATCC MYA-4686)</name>
    <name type="common">Bicoloured deceiver</name>
    <name type="synonym">Laccaria laccata var. bicolor</name>
    <dbReference type="NCBI Taxonomy" id="486041"/>
    <lineage>
        <taxon>Eukaryota</taxon>
        <taxon>Fungi</taxon>
        <taxon>Dikarya</taxon>
        <taxon>Basidiomycota</taxon>
        <taxon>Agaricomycotina</taxon>
        <taxon>Agaricomycetes</taxon>
        <taxon>Agaricomycetidae</taxon>
        <taxon>Agaricales</taxon>
        <taxon>Agaricineae</taxon>
        <taxon>Hydnangiaceae</taxon>
        <taxon>Laccaria</taxon>
    </lineage>
</organism>
<accession>B0CUL2</accession>
<dbReference type="InParanoid" id="B0CUL2"/>
<name>B0CUL2_LACBS</name>
<dbReference type="KEGG" id="lbc:LACBIDRAFT_305574"/>
<dbReference type="HOGENOM" id="CLU_2923010_0_0_1"/>
<dbReference type="AlphaFoldDB" id="B0CUL2"/>
<protein>
    <submittedName>
        <fullName evidence="1">Predicted protein</fullName>
    </submittedName>
</protein>
<dbReference type="GeneID" id="6071015"/>